<comment type="caution">
    <text evidence="3">The sequence shown here is derived from an EMBL/GenBank/DDBJ whole genome shotgun (WGS) entry which is preliminary data.</text>
</comment>
<dbReference type="OrthoDB" id="8592370at2"/>
<organism evidence="3 4">
    <name type="scientific">Pseudoduganella buxea</name>
    <dbReference type="NCBI Taxonomy" id="1949069"/>
    <lineage>
        <taxon>Bacteria</taxon>
        <taxon>Pseudomonadati</taxon>
        <taxon>Pseudomonadota</taxon>
        <taxon>Betaproteobacteria</taxon>
        <taxon>Burkholderiales</taxon>
        <taxon>Oxalobacteraceae</taxon>
        <taxon>Telluria group</taxon>
        <taxon>Pseudoduganella</taxon>
    </lineage>
</organism>
<dbReference type="Pfam" id="PF16732">
    <property type="entry name" value="ComP_DUS"/>
    <property type="match status" value="1"/>
</dbReference>
<reference evidence="2" key="1">
    <citation type="journal article" date="2014" name="Int. J. Syst. Evol. Microbiol.">
        <title>Complete genome of a new Firmicutes species belonging to the dominant human colonic microbiota ('Ruminococcus bicirculans') reveals two chromosomes and a selective capacity to utilize plant glucans.</title>
        <authorList>
            <consortium name="NISC Comparative Sequencing Program"/>
            <person name="Wegmann U."/>
            <person name="Louis P."/>
            <person name="Goesmann A."/>
            <person name="Henrissat B."/>
            <person name="Duncan S.H."/>
            <person name="Flint H.J."/>
        </authorList>
    </citation>
    <scope>NUCLEOTIDE SEQUENCE</scope>
    <source>
        <strain evidence="2">CGMCC 1.15931</strain>
    </source>
</reference>
<reference evidence="5" key="2">
    <citation type="journal article" date="2019" name="Int. J. Syst. Evol. Microbiol.">
        <title>The Global Catalogue of Microorganisms (GCM) 10K type strain sequencing project: providing services to taxonomists for standard genome sequencing and annotation.</title>
        <authorList>
            <consortium name="The Broad Institute Genomics Platform"/>
            <consortium name="The Broad Institute Genome Sequencing Center for Infectious Disease"/>
            <person name="Wu L."/>
            <person name="Ma J."/>
        </authorList>
    </citation>
    <scope>NUCLEOTIDE SEQUENCE [LARGE SCALE GENOMIC DNA]</scope>
    <source>
        <strain evidence="5">CGMCC 1.15931</strain>
    </source>
</reference>
<dbReference type="Gene3D" id="3.30.700.10">
    <property type="entry name" value="Glycoprotein, Type 4 Pilin"/>
    <property type="match status" value="1"/>
</dbReference>
<evidence type="ECO:0000313" key="3">
    <source>
        <dbReference type="EMBL" id="MTV55773.1"/>
    </source>
</evidence>
<keyword evidence="5" id="KW-1185">Reference proteome</keyword>
<dbReference type="Proteomes" id="UP000430634">
    <property type="component" value="Unassembled WGS sequence"/>
</dbReference>
<dbReference type="EMBL" id="WNKZ01000103">
    <property type="protein sequence ID" value="MTV55773.1"/>
    <property type="molecule type" value="Genomic_DNA"/>
</dbReference>
<dbReference type="EMBL" id="BMKG01000031">
    <property type="protein sequence ID" value="GGC21800.1"/>
    <property type="molecule type" value="Genomic_DNA"/>
</dbReference>
<reference evidence="3 4" key="3">
    <citation type="submission" date="2019-11" db="EMBL/GenBank/DDBJ databases">
        <title>Type strains purchased from KCTC, JCM and DSMZ.</title>
        <authorList>
            <person name="Lu H."/>
        </authorList>
    </citation>
    <scope>NUCLEOTIDE SEQUENCE [LARGE SCALE GENOMIC DNA]</scope>
    <source>
        <strain evidence="3 4">KCTC 52429</strain>
    </source>
</reference>
<keyword evidence="1" id="KW-0812">Transmembrane</keyword>
<dbReference type="InterPro" id="IPR012902">
    <property type="entry name" value="N_methyl_site"/>
</dbReference>
<dbReference type="Proteomes" id="UP000622638">
    <property type="component" value="Unassembled WGS sequence"/>
</dbReference>
<dbReference type="SUPFAM" id="SSF54523">
    <property type="entry name" value="Pili subunits"/>
    <property type="match status" value="1"/>
</dbReference>
<name>A0A6I3T2J8_9BURK</name>
<keyword evidence="1" id="KW-0472">Membrane</keyword>
<keyword evidence="1" id="KW-1133">Transmembrane helix</keyword>
<dbReference type="InterPro" id="IPR031982">
    <property type="entry name" value="PilE-like"/>
</dbReference>
<evidence type="ECO:0000313" key="2">
    <source>
        <dbReference type="EMBL" id="GGC21800.1"/>
    </source>
</evidence>
<feature type="transmembrane region" description="Helical" evidence="1">
    <location>
        <begin position="20"/>
        <end position="40"/>
    </location>
</feature>
<evidence type="ECO:0000256" key="1">
    <source>
        <dbReference type="SAM" id="Phobius"/>
    </source>
</evidence>
<reference evidence="2" key="4">
    <citation type="submission" date="2024-05" db="EMBL/GenBank/DDBJ databases">
        <authorList>
            <person name="Sun Q."/>
            <person name="Zhou Y."/>
        </authorList>
    </citation>
    <scope>NUCLEOTIDE SEQUENCE</scope>
    <source>
        <strain evidence="2">CGMCC 1.15931</strain>
    </source>
</reference>
<protein>
    <submittedName>
        <fullName evidence="3">Prepilin-type N-terminal cleavage/methylation domain-containing protein</fullName>
    </submittedName>
</protein>
<dbReference type="AlphaFoldDB" id="A0A6I3T2J8"/>
<proteinExistence type="predicted"/>
<dbReference type="Pfam" id="PF07963">
    <property type="entry name" value="N_methyl"/>
    <property type="match status" value="1"/>
</dbReference>
<dbReference type="InterPro" id="IPR045584">
    <property type="entry name" value="Pilin-like"/>
</dbReference>
<gene>
    <name evidence="2" type="ORF">GCM10011572_49080</name>
    <name evidence="3" type="ORF">GM672_23900</name>
</gene>
<dbReference type="RefSeq" id="WP_155473033.1">
    <property type="nucleotide sequence ID" value="NZ_BMKG01000031.1"/>
</dbReference>
<evidence type="ECO:0000313" key="4">
    <source>
        <dbReference type="Proteomes" id="UP000430634"/>
    </source>
</evidence>
<sequence length="159" mass="17764">MRRTQNPEALQREGTGLSLVELLIALAVAGIIAAAAYPDFGQHVVRQRRTEAQGALQQLMQQQERYYTLHNRYVAFGAEAADADARLFRWYSGASAGRSAYEIAGRACDNDTIERCVQLVATPGTRRVDTQFRDSECEQLILTSTGERRATGPGRRCWR</sequence>
<evidence type="ECO:0000313" key="5">
    <source>
        <dbReference type="Proteomes" id="UP000622638"/>
    </source>
</evidence>
<accession>A0A6I3T2J8</accession>
<dbReference type="PROSITE" id="PS00409">
    <property type="entry name" value="PROKAR_NTER_METHYL"/>
    <property type="match status" value="1"/>
</dbReference>
<dbReference type="GO" id="GO:0043683">
    <property type="term" value="P:type IV pilus assembly"/>
    <property type="evidence" value="ECO:0007669"/>
    <property type="project" value="InterPro"/>
</dbReference>
<dbReference type="NCBIfam" id="TIGR02532">
    <property type="entry name" value="IV_pilin_GFxxxE"/>
    <property type="match status" value="1"/>
</dbReference>